<dbReference type="SUPFAM" id="SSF52540">
    <property type="entry name" value="P-loop containing nucleoside triphosphate hydrolases"/>
    <property type="match status" value="1"/>
</dbReference>
<gene>
    <name evidence="5" type="primary">sufC</name>
    <name evidence="5" type="ORF">H1B31_09790</name>
</gene>
<keyword evidence="2" id="KW-0547">Nucleotide-binding</keyword>
<dbReference type="EMBL" id="CP060204">
    <property type="protein sequence ID" value="QNH54133.1"/>
    <property type="molecule type" value="Genomic_DNA"/>
</dbReference>
<dbReference type="NCBIfam" id="TIGR01978">
    <property type="entry name" value="sufC"/>
    <property type="match status" value="1"/>
</dbReference>
<evidence type="ECO:0000256" key="2">
    <source>
        <dbReference type="ARBA" id="ARBA00022741"/>
    </source>
</evidence>
<proteinExistence type="inferred from homology"/>
<evidence type="ECO:0000313" key="5">
    <source>
        <dbReference type="EMBL" id="QNH54133.1"/>
    </source>
</evidence>
<feature type="domain" description="ABC transporter" evidence="4">
    <location>
        <begin position="6"/>
        <end position="246"/>
    </location>
</feature>
<dbReference type="KEGG" id="stim:H1B31_09790"/>
<dbReference type="Proteomes" id="UP000515480">
    <property type="component" value="Chromosome"/>
</dbReference>
<sequence length="252" mass="27515">MADVLLQIKDLHAGVEGKEILKGVDLTVRKGEVHVILGPNGSGKSTLMNVIMGHPKYEMTGGSLVLEGEDIAELRAFERARRGLFLAFQTPEEIPGITVENMIRTARQMITGERVKLMPFRKELNAMMAELKIDPSYAQRYLNVGFSGGEKKRSEVLQLLMLAPKLALLDETDSGLDVDAVQIVSEGVAKFHTADNSCLIITHNAKILDKLKVDYVHVLAQGKIVREGGAELVQQINEQGFGGILADQGKVG</sequence>
<keyword evidence="6" id="KW-1185">Reference proteome</keyword>
<dbReference type="PANTHER" id="PTHR43204:SF1">
    <property type="entry name" value="ABC TRANSPORTER I FAMILY MEMBER 6, CHLOROPLASTIC"/>
    <property type="match status" value="1"/>
</dbReference>
<organism evidence="5 6">
    <name type="scientific">Selenomonas timonae</name>
    <dbReference type="NCBI Taxonomy" id="2754044"/>
    <lineage>
        <taxon>Bacteria</taxon>
        <taxon>Bacillati</taxon>
        <taxon>Bacillota</taxon>
        <taxon>Negativicutes</taxon>
        <taxon>Selenomonadales</taxon>
        <taxon>Selenomonadaceae</taxon>
        <taxon>Selenomonas</taxon>
    </lineage>
</organism>
<dbReference type="GO" id="GO:0016887">
    <property type="term" value="F:ATP hydrolysis activity"/>
    <property type="evidence" value="ECO:0007669"/>
    <property type="project" value="InterPro"/>
</dbReference>
<keyword evidence="3" id="KW-0067">ATP-binding</keyword>
<dbReference type="SMART" id="SM00382">
    <property type="entry name" value="AAA"/>
    <property type="match status" value="1"/>
</dbReference>
<dbReference type="PROSITE" id="PS50893">
    <property type="entry name" value="ABC_TRANSPORTER_2"/>
    <property type="match status" value="1"/>
</dbReference>
<evidence type="ECO:0000256" key="3">
    <source>
        <dbReference type="ARBA" id="ARBA00022840"/>
    </source>
</evidence>
<name>A0A7G7VJ40_9FIRM</name>
<evidence type="ECO:0000256" key="1">
    <source>
        <dbReference type="ARBA" id="ARBA00006216"/>
    </source>
</evidence>
<dbReference type="AlphaFoldDB" id="A0A7G7VJ40"/>
<accession>A0A7G7VJ40</accession>
<dbReference type="PANTHER" id="PTHR43204">
    <property type="entry name" value="ABC TRANSPORTER I FAMILY MEMBER 6, CHLOROPLASTIC"/>
    <property type="match status" value="1"/>
</dbReference>
<dbReference type="InterPro" id="IPR003439">
    <property type="entry name" value="ABC_transporter-like_ATP-bd"/>
</dbReference>
<dbReference type="InterPro" id="IPR010230">
    <property type="entry name" value="FeS-cluster_ATPase_SufC"/>
</dbReference>
<dbReference type="CDD" id="cd03217">
    <property type="entry name" value="ABC_FeS_Assembly"/>
    <property type="match status" value="1"/>
</dbReference>
<reference evidence="5 6" key="1">
    <citation type="submission" date="2020-07" db="EMBL/GenBank/DDBJ databases">
        <title>Complete genome and description of Selenomonas timonensis sp. nov., a new bacterium isolated from a gingivitis subject.</title>
        <authorList>
            <person name="Antezack A."/>
        </authorList>
    </citation>
    <scope>NUCLEOTIDE SEQUENCE [LARGE SCALE GENOMIC DNA]</scope>
    <source>
        <strain evidence="5 6">Marseille-Q3039</strain>
    </source>
</reference>
<comment type="similarity">
    <text evidence="1">Belongs to the ABC transporter superfamily. Ycf16 family.</text>
</comment>
<dbReference type="RefSeq" id="WP_185980182.1">
    <property type="nucleotide sequence ID" value="NZ_CP060204.1"/>
</dbReference>
<dbReference type="Pfam" id="PF00005">
    <property type="entry name" value="ABC_tran"/>
    <property type="match status" value="1"/>
</dbReference>
<evidence type="ECO:0000259" key="4">
    <source>
        <dbReference type="PROSITE" id="PS50893"/>
    </source>
</evidence>
<dbReference type="InterPro" id="IPR027417">
    <property type="entry name" value="P-loop_NTPase"/>
</dbReference>
<dbReference type="GO" id="GO:0005524">
    <property type="term" value="F:ATP binding"/>
    <property type="evidence" value="ECO:0007669"/>
    <property type="project" value="UniProtKB-KW"/>
</dbReference>
<dbReference type="Gene3D" id="3.40.50.300">
    <property type="entry name" value="P-loop containing nucleotide triphosphate hydrolases"/>
    <property type="match status" value="1"/>
</dbReference>
<evidence type="ECO:0000313" key="6">
    <source>
        <dbReference type="Proteomes" id="UP000515480"/>
    </source>
</evidence>
<protein>
    <submittedName>
        <fullName evidence="5">Fe-S cluster assembly ATPase SufC</fullName>
    </submittedName>
</protein>
<dbReference type="InterPro" id="IPR003593">
    <property type="entry name" value="AAA+_ATPase"/>
</dbReference>